<organism evidence="2">
    <name type="scientific">Arion vulgaris</name>
    <dbReference type="NCBI Taxonomy" id="1028688"/>
    <lineage>
        <taxon>Eukaryota</taxon>
        <taxon>Metazoa</taxon>
        <taxon>Spiralia</taxon>
        <taxon>Lophotrochozoa</taxon>
        <taxon>Mollusca</taxon>
        <taxon>Gastropoda</taxon>
        <taxon>Heterobranchia</taxon>
        <taxon>Euthyneura</taxon>
        <taxon>Panpulmonata</taxon>
        <taxon>Eupulmonata</taxon>
        <taxon>Stylommatophora</taxon>
        <taxon>Helicina</taxon>
        <taxon>Arionoidea</taxon>
        <taxon>Arionidae</taxon>
        <taxon>Arion</taxon>
    </lineage>
</organism>
<accession>A0A0B7A5Q5</accession>
<sequence>MLIVPTEFIKHLSEFIITCLITISQAWFIWDKNRDEPDTFIETSRKKNSTGKGQETLKGY</sequence>
<dbReference type="EMBL" id="HACG01029072">
    <property type="protein sequence ID" value="CEK75937.1"/>
    <property type="molecule type" value="Transcribed_RNA"/>
</dbReference>
<dbReference type="AlphaFoldDB" id="A0A0B7A5Q5"/>
<proteinExistence type="predicted"/>
<name>A0A0B7A5Q5_9EUPU</name>
<evidence type="ECO:0000313" key="2">
    <source>
        <dbReference type="EMBL" id="CEK75937.1"/>
    </source>
</evidence>
<gene>
    <name evidence="2" type="primary">ORF97691</name>
</gene>
<feature type="region of interest" description="Disordered" evidence="1">
    <location>
        <begin position="41"/>
        <end position="60"/>
    </location>
</feature>
<evidence type="ECO:0000256" key="1">
    <source>
        <dbReference type="SAM" id="MobiDB-lite"/>
    </source>
</evidence>
<protein>
    <submittedName>
        <fullName evidence="2">Uncharacterized protein</fullName>
    </submittedName>
</protein>
<reference evidence="2" key="1">
    <citation type="submission" date="2014-12" db="EMBL/GenBank/DDBJ databases">
        <title>Insight into the proteome of Arion vulgaris.</title>
        <authorList>
            <person name="Aradska J."/>
            <person name="Bulat T."/>
            <person name="Smidak R."/>
            <person name="Sarate P."/>
            <person name="Gangsoo J."/>
            <person name="Sialana F."/>
            <person name="Bilban M."/>
            <person name="Lubec G."/>
        </authorList>
    </citation>
    <scope>NUCLEOTIDE SEQUENCE</scope>
    <source>
        <tissue evidence="2">Skin</tissue>
    </source>
</reference>